<name>A0A1Y5I0U3_OSTTA</name>
<dbReference type="Proteomes" id="UP000195557">
    <property type="component" value="Unassembled WGS sequence"/>
</dbReference>
<feature type="region of interest" description="Disordered" evidence="1">
    <location>
        <begin position="41"/>
        <end position="60"/>
    </location>
</feature>
<feature type="region of interest" description="Disordered" evidence="1">
    <location>
        <begin position="112"/>
        <end position="172"/>
    </location>
</feature>
<reference evidence="3" key="1">
    <citation type="submission" date="2017-04" db="EMBL/GenBank/DDBJ databases">
        <title>Population genomics of picophytoplankton unveils novel chromosome hypervariability.</title>
        <authorList>
            <consortium name="DOE Joint Genome Institute"/>
            <person name="Blanc-Mathieu R."/>
            <person name="Krasovec M."/>
            <person name="Hebrard M."/>
            <person name="Yau S."/>
            <person name="Desgranges E."/>
            <person name="Martin J."/>
            <person name="Schackwitz W."/>
            <person name="Kuo A."/>
            <person name="Salin G."/>
            <person name="Donnadieu C."/>
            <person name="Desdevises Y."/>
            <person name="Sanchez-Ferandin S."/>
            <person name="Moreau H."/>
            <person name="Rivals E."/>
            <person name="Grigoriev I.V."/>
            <person name="Grimsley N."/>
            <person name="Eyre-Walker A."/>
            <person name="Piganeau G."/>
        </authorList>
    </citation>
    <scope>NUCLEOTIDE SEQUENCE [LARGE SCALE GENOMIC DNA]</scope>
    <source>
        <strain evidence="3">RCC 1115</strain>
    </source>
</reference>
<dbReference type="AlphaFoldDB" id="A0A1Y5I0U3"/>
<dbReference type="SUPFAM" id="SSF102712">
    <property type="entry name" value="JAB1/MPN domain"/>
    <property type="match status" value="1"/>
</dbReference>
<dbReference type="PROSITE" id="PS50249">
    <property type="entry name" value="MPN"/>
    <property type="match status" value="1"/>
</dbReference>
<evidence type="ECO:0000259" key="2">
    <source>
        <dbReference type="PROSITE" id="PS50249"/>
    </source>
</evidence>
<dbReference type="InterPro" id="IPR037518">
    <property type="entry name" value="MPN"/>
</dbReference>
<gene>
    <name evidence="3" type="ORF">BE221DRAFT_81731</name>
</gene>
<dbReference type="EMBL" id="KZ155835">
    <property type="protein sequence ID" value="OUS43166.1"/>
    <property type="molecule type" value="Genomic_DNA"/>
</dbReference>
<dbReference type="Gene3D" id="3.40.140.10">
    <property type="entry name" value="Cytidine Deaminase, domain 2"/>
    <property type="match status" value="1"/>
</dbReference>
<dbReference type="InterPro" id="IPR050242">
    <property type="entry name" value="JAMM_MPN+_peptidase_M67A"/>
</dbReference>
<evidence type="ECO:0000313" key="3">
    <source>
        <dbReference type="EMBL" id="OUS43166.1"/>
    </source>
</evidence>
<dbReference type="InterPro" id="IPR000555">
    <property type="entry name" value="JAMM/MPN+_dom"/>
</dbReference>
<dbReference type="GO" id="GO:0008237">
    <property type="term" value="F:metallopeptidase activity"/>
    <property type="evidence" value="ECO:0007669"/>
    <property type="project" value="InterPro"/>
</dbReference>
<feature type="compositionally biased region" description="Basic and acidic residues" evidence="1">
    <location>
        <begin position="112"/>
        <end position="134"/>
    </location>
</feature>
<organism evidence="3">
    <name type="scientific">Ostreococcus tauri</name>
    <name type="common">Marine green alga</name>
    <dbReference type="NCBI Taxonomy" id="70448"/>
    <lineage>
        <taxon>Eukaryota</taxon>
        <taxon>Viridiplantae</taxon>
        <taxon>Chlorophyta</taxon>
        <taxon>Mamiellophyceae</taxon>
        <taxon>Mamiellales</taxon>
        <taxon>Bathycoccaceae</taxon>
        <taxon>Ostreococcus</taxon>
    </lineage>
</organism>
<dbReference type="Pfam" id="PF01398">
    <property type="entry name" value="JAB"/>
    <property type="match status" value="1"/>
</dbReference>
<accession>A0A1Y5I0U3</accession>
<sequence>MQRLLEHGLVKAGENALTTKLFNDLYFADLMTDGTIVWKKKKQDTTADPPTADDVSAEVSTAKDDAGAEFETLTFNTVTEFRLAVSRLRNPDRKMDNGWDWVKYNDVKIGDLKRQLPPEPEAEPKAPRARREAKAPTPKKRKKKAGKDEKAYQASISKQVIPARTQRASRNASRGLVFSEESGGDLQMVTCEKYTSKQSQPFKITMTSAAELVMDFHAHLSSDEIAGLLGGVYDAESKTLRITRAIPARQLQQENAGVEVEIDLVCIPEIAETLEKLGERVVGWYHSHPVFATQPSMRDIENQNIYQEMFAREDEPFIGAIVGPYDVRNASSTSDVRMFHCVDIDGEPEPYELHAESAGCVDVPVGVMTELKQLADRFRFGSGDAEPLAPVDLNVTPVLLTEHWRDGATRLEKVQYSLAARLPKSWKTEQRDAYAGGVTKYLKTSWGITN</sequence>
<feature type="domain" description="MPN" evidence="2">
    <location>
        <begin position="204"/>
        <end position="345"/>
    </location>
</feature>
<dbReference type="PANTHER" id="PTHR10410">
    <property type="entry name" value="EUKARYOTIC TRANSLATION INITIATION FACTOR 3 -RELATED"/>
    <property type="match status" value="1"/>
</dbReference>
<dbReference type="eggNOG" id="KOG1555">
    <property type="taxonomic scope" value="Eukaryota"/>
</dbReference>
<evidence type="ECO:0000256" key="1">
    <source>
        <dbReference type="SAM" id="MobiDB-lite"/>
    </source>
</evidence>
<protein>
    <recommendedName>
        <fullName evidence="2">MPN domain-containing protein</fullName>
    </recommendedName>
</protein>
<proteinExistence type="predicted"/>